<evidence type="ECO:0000313" key="2">
    <source>
        <dbReference type="EMBL" id="GGS35331.1"/>
    </source>
</evidence>
<dbReference type="Gene3D" id="3.40.50.300">
    <property type="entry name" value="P-loop containing nucleotide triphosphate hydrolases"/>
    <property type="match status" value="1"/>
</dbReference>
<comment type="caution">
    <text evidence="2">The sequence shown here is derived from an EMBL/GenBank/DDBJ whole genome shotgun (WGS) entry which is preliminary data.</text>
</comment>
<proteinExistence type="predicted"/>
<dbReference type="AlphaFoldDB" id="A0A918GIR2"/>
<evidence type="ECO:0000313" key="3">
    <source>
        <dbReference type="Proteomes" id="UP000660680"/>
    </source>
</evidence>
<gene>
    <name evidence="2" type="ORF">GCM10010171_32370</name>
</gene>
<dbReference type="SUPFAM" id="SSF52540">
    <property type="entry name" value="P-loop containing nucleoside triphosphate hydrolases"/>
    <property type="match status" value="1"/>
</dbReference>
<sequence length="434" mass="45014">MGRPEKPVDSTGGAVAAFASELRALRAKAGNPTYRDMARTALYSSSVLSSAASGRRLPTLKVALAFAAACGGDRETWRRRWLAAADARPAEQVEPPARAGLPRPAQLPLRPRGLVGRDAELAGLAARAGAPVLVCGPVGVGKSHLALRHAHDIAPAMVDGQLYADLAPLPDGPAGAAAVLAGFLTALGVPGTALPASVDQRAGLYRSLLAERRLVVLMDNVRDERQVRPLLAETRTSVTIVVSRSSLPGLHGVPRTRLDVLPRADAAAMIAAAAGGRAAADPAARDRLAALCGDLPLALDILARKLVSNPHVPLGAVAARLAEPGAALRWLRVGDLSVRESLDSACLRLSAPAWALLTGLATLPADRPVVWACGRVDGAGEPVAEDLVVELADAGLLRHGDRAGAYLLDPLVRAFVTTAMAVLDGPANRELIHR</sequence>
<dbReference type="RefSeq" id="WP_189211212.1">
    <property type="nucleotide sequence ID" value="NZ_BMRB01000002.1"/>
</dbReference>
<evidence type="ECO:0000259" key="1">
    <source>
        <dbReference type="SMART" id="SM00530"/>
    </source>
</evidence>
<feature type="domain" description="HTH cro/C1-type" evidence="1">
    <location>
        <begin position="21"/>
        <end position="77"/>
    </location>
</feature>
<keyword evidence="3" id="KW-1185">Reference proteome</keyword>
<dbReference type="InterPro" id="IPR001387">
    <property type="entry name" value="Cro/C1-type_HTH"/>
</dbReference>
<protein>
    <recommendedName>
        <fullName evidence="1">HTH cro/C1-type domain-containing protein</fullName>
    </recommendedName>
</protein>
<dbReference type="PANTHER" id="PTHR47691">
    <property type="entry name" value="REGULATOR-RELATED"/>
    <property type="match status" value="1"/>
</dbReference>
<dbReference type="SMART" id="SM00530">
    <property type="entry name" value="HTH_XRE"/>
    <property type="match status" value="1"/>
</dbReference>
<dbReference type="PANTHER" id="PTHR47691:SF3">
    <property type="entry name" value="HTH-TYPE TRANSCRIPTIONAL REGULATOR RV0890C-RELATED"/>
    <property type="match status" value="1"/>
</dbReference>
<dbReference type="InterPro" id="IPR027417">
    <property type="entry name" value="P-loop_NTPase"/>
</dbReference>
<dbReference type="EMBL" id="BMRB01000002">
    <property type="protein sequence ID" value="GGS35331.1"/>
    <property type="molecule type" value="Genomic_DNA"/>
</dbReference>
<dbReference type="PRINTS" id="PR00364">
    <property type="entry name" value="DISEASERSIST"/>
</dbReference>
<reference evidence="2" key="1">
    <citation type="journal article" date="2014" name="Int. J. Syst. Evol. Microbiol.">
        <title>Complete genome sequence of Corynebacterium casei LMG S-19264T (=DSM 44701T), isolated from a smear-ripened cheese.</title>
        <authorList>
            <consortium name="US DOE Joint Genome Institute (JGI-PGF)"/>
            <person name="Walter F."/>
            <person name="Albersmeier A."/>
            <person name="Kalinowski J."/>
            <person name="Ruckert C."/>
        </authorList>
    </citation>
    <scope>NUCLEOTIDE SEQUENCE</scope>
    <source>
        <strain evidence="2">JCM 3276</strain>
    </source>
</reference>
<name>A0A918GIR2_9PSEU</name>
<organism evidence="2 3">
    <name type="scientific">Actinokineospora fastidiosa</name>
    <dbReference type="NCBI Taxonomy" id="1816"/>
    <lineage>
        <taxon>Bacteria</taxon>
        <taxon>Bacillati</taxon>
        <taxon>Actinomycetota</taxon>
        <taxon>Actinomycetes</taxon>
        <taxon>Pseudonocardiales</taxon>
        <taxon>Pseudonocardiaceae</taxon>
        <taxon>Actinokineospora</taxon>
    </lineage>
</organism>
<dbReference type="Proteomes" id="UP000660680">
    <property type="component" value="Unassembled WGS sequence"/>
</dbReference>
<reference evidence="2" key="2">
    <citation type="submission" date="2020-09" db="EMBL/GenBank/DDBJ databases">
        <authorList>
            <person name="Sun Q."/>
            <person name="Ohkuma M."/>
        </authorList>
    </citation>
    <scope>NUCLEOTIDE SEQUENCE</scope>
    <source>
        <strain evidence="2">JCM 3276</strain>
    </source>
</reference>
<accession>A0A918GIR2</accession>